<dbReference type="AlphaFoldDB" id="A0A7C1GT35"/>
<sequence length="77" mass="8710">MDFLDTIVRRNPSLIKTAVSMHQNNELPANSVVVDLDMVEENAVKIRDAAAERGIHLYLMTKQFGRNPEICRTLNNA</sequence>
<gene>
    <name evidence="1" type="ORF">ENN47_05135</name>
</gene>
<accession>A0A7C1GT35</accession>
<dbReference type="Proteomes" id="UP000886198">
    <property type="component" value="Unassembled WGS sequence"/>
</dbReference>
<dbReference type="EMBL" id="DSBT01000139">
    <property type="protein sequence ID" value="HDP77563.1"/>
    <property type="molecule type" value="Genomic_DNA"/>
</dbReference>
<feature type="non-terminal residue" evidence="1">
    <location>
        <position position="77"/>
    </location>
</feature>
<reference evidence="1" key="1">
    <citation type="journal article" date="2020" name="mSystems">
        <title>Genome- and Community-Level Interaction Insights into Carbon Utilization and Element Cycling Functions of Hydrothermarchaeota in Hydrothermal Sediment.</title>
        <authorList>
            <person name="Zhou Z."/>
            <person name="Liu Y."/>
            <person name="Xu W."/>
            <person name="Pan J."/>
            <person name="Luo Z.H."/>
            <person name="Li M."/>
        </authorList>
    </citation>
    <scope>NUCLEOTIDE SEQUENCE [LARGE SCALE GENOMIC DNA]</scope>
    <source>
        <strain evidence="1">SpSt-1179</strain>
    </source>
</reference>
<name>A0A7C1GT35_9BACT</name>
<proteinExistence type="predicted"/>
<organism evidence="1">
    <name type="scientific">Mesotoga infera</name>
    <dbReference type="NCBI Taxonomy" id="1236046"/>
    <lineage>
        <taxon>Bacteria</taxon>
        <taxon>Thermotogati</taxon>
        <taxon>Thermotogota</taxon>
        <taxon>Thermotogae</taxon>
        <taxon>Kosmotogales</taxon>
        <taxon>Kosmotogaceae</taxon>
        <taxon>Mesotoga</taxon>
    </lineage>
</organism>
<dbReference type="Gene3D" id="2.40.37.30">
    <property type="match status" value="1"/>
</dbReference>
<evidence type="ECO:0000313" key="1">
    <source>
        <dbReference type="EMBL" id="HDP77563.1"/>
    </source>
</evidence>
<protein>
    <submittedName>
        <fullName evidence="1">YhfX family PLP-dependent enzyme</fullName>
    </submittedName>
</protein>
<comment type="caution">
    <text evidence="1">The sequence shown here is derived from an EMBL/GenBank/DDBJ whole genome shotgun (WGS) entry which is preliminary data.</text>
</comment>